<keyword evidence="1" id="KW-1185">Reference proteome</keyword>
<organism evidence="1 2">
    <name type="scientific">Arachis duranensis</name>
    <name type="common">Wild peanut</name>
    <dbReference type="NCBI Taxonomy" id="130453"/>
    <lineage>
        <taxon>Eukaryota</taxon>
        <taxon>Viridiplantae</taxon>
        <taxon>Streptophyta</taxon>
        <taxon>Embryophyta</taxon>
        <taxon>Tracheophyta</taxon>
        <taxon>Spermatophyta</taxon>
        <taxon>Magnoliopsida</taxon>
        <taxon>eudicotyledons</taxon>
        <taxon>Gunneridae</taxon>
        <taxon>Pentapetalae</taxon>
        <taxon>rosids</taxon>
        <taxon>fabids</taxon>
        <taxon>Fabales</taxon>
        <taxon>Fabaceae</taxon>
        <taxon>Papilionoideae</taxon>
        <taxon>50 kb inversion clade</taxon>
        <taxon>dalbergioids sensu lato</taxon>
        <taxon>Dalbergieae</taxon>
        <taxon>Pterocarpus clade</taxon>
        <taxon>Arachis</taxon>
    </lineage>
</organism>
<protein>
    <submittedName>
        <fullName evidence="2">Uncharacterized protein LOC107480439</fullName>
    </submittedName>
</protein>
<dbReference type="AlphaFoldDB" id="A0A6P4CXI3"/>
<dbReference type="Pfam" id="PF14223">
    <property type="entry name" value="Retrotran_gag_2"/>
    <property type="match status" value="1"/>
</dbReference>
<dbReference type="PANTHER" id="PTHR35317">
    <property type="entry name" value="OS04G0629600 PROTEIN"/>
    <property type="match status" value="1"/>
</dbReference>
<evidence type="ECO:0000313" key="2">
    <source>
        <dbReference type="RefSeq" id="XP_015956070.1"/>
    </source>
</evidence>
<evidence type="ECO:0000313" key="1">
    <source>
        <dbReference type="Proteomes" id="UP000515211"/>
    </source>
</evidence>
<reference evidence="1" key="1">
    <citation type="journal article" date="2016" name="Nat. Genet.">
        <title>The genome sequences of Arachis duranensis and Arachis ipaensis, the diploid ancestors of cultivated peanut.</title>
        <authorList>
            <person name="Bertioli D.J."/>
            <person name="Cannon S.B."/>
            <person name="Froenicke L."/>
            <person name="Huang G."/>
            <person name="Farmer A.D."/>
            <person name="Cannon E.K."/>
            <person name="Liu X."/>
            <person name="Gao D."/>
            <person name="Clevenger J."/>
            <person name="Dash S."/>
            <person name="Ren L."/>
            <person name="Moretzsohn M.C."/>
            <person name="Shirasawa K."/>
            <person name="Huang W."/>
            <person name="Vidigal B."/>
            <person name="Abernathy B."/>
            <person name="Chu Y."/>
            <person name="Niederhuth C.E."/>
            <person name="Umale P."/>
            <person name="Araujo A.C."/>
            <person name="Kozik A."/>
            <person name="Kim K.D."/>
            <person name="Burow M.D."/>
            <person name="Varshney R.K."/>
            <person name="Wang X."/>
            <person name="Zhang X."/>
            <person name="Barkley N."/>
            <person name="Guimaraes P.M."/>
            <person name="Isobe S."/>
            <person name="Guo B."/>
            <person name="Liao B."/>
            <person name="Stalker H.T."/>
            <person name="Schmitz R.J."/>
            <person name="Scheffler B.E."/>
            <person name="Leal-Bertioli S.C."/>
            <person name="Xun X."/>
            <person name="Jackson S.A."/>
            <person name="Michelmore R."/>
            <person name="Ozias-Akins P."/>
        </authorList>
    </citation>
    <scope>NUCLEOTIDE SEQUENCE [LARGE SCALE GENOMIC DNA]</scope>
    <source>
        <strain evidence="1">cv. V14167</strain>
    </source>
</reference>
<reference evidence="2" key="2">
    <citation type="submission" date="2025-08" db="UniProtKB">
        <authorList>
            <consortium name="RefSeq"/>
        </authorList>
    </citation>
    <scope>IDENTIFICATION</scope>
    <source>
        <tissue evidence="2">Whole plant</tissue>
    </source>
</reference>
<name>A0A6P4CXI3_ARADU</name>
<dbReference type="KEGG" id="adu:107480439"/>
<dbReference type="GeneID" id="107480439"/>
<proteinExistence type="predicted"/>
<accession>A0A6P4CXI3</accession>
<dbReference type="OrthoDB" id="1929566at2759"/>
<dbReference type="RefSeq" id="XP_015956070.1">
    <property type="nucleotide sequence ID" value="XM_016100584.1"/>
</dbReference>
<dbReference type="Proteomes" id="UP000515211">
    <property type="component" value="Chromosome 1"/>
</dbReference>
<sequence>MGWIFLIGLNKSNFQFHLGILDLDLALQVQKPTAITILSSNKEKAHYKAWEKSNRLSLMFMQMSIANSIKSALSKSDNAKEFMKLVEQRSQTTDKSHAGTLMGTLTTMKFDGFRTMHEHVIEMTNIAARLKSLGMEVDENFLVQFILNSLPSEYGHFQMNYNTMKDK</sequence>
<gene>
    <name evidence="2" type="primary">LOC107480439</name>
</gene>
<dbReference type="PANTHER" id="PTHR35317:SF10">
    <property type="entry name" value="RNA-DIRECTED DNA POLYMERASE"/>
    <property type="match status" value="1"/>
</dbReference>